<evidence type="ECO:0000313" key="8">
    <source>
        <dbReference type="EMBL" id="KAJ4974774.1"/>
    </source>
</evidence>
<keyword evidence="5" id="KW-0539">Nucleus</keyword>
<feature type="region of interest" description="Disordered" evidence="6">
    <location>
        <begin position="164"/>
        <end position="214"/>
    </location>
</feature>
<reference evidence="8" key="1">
    <citation type="journal article" date="2023" name="Plant J.">
        <title>The genome of the king protea, Protea cynaroides.</title>
        <authorList>
            <person name="Chang J."/>
            <person name="Duong T.A."/>
            <person name="Schoeman C."/>
            <person name="Ma X."/>
            <person name="Roodt D."/>
            <person name="Barker N."/>
            <person name="Li Z."/>
            <person name="Van de Peer Y."/>
            <person name="Mizrachi E."/>
        </authorList>
    </citation>
    <scope>NUCLEOTIDE SEQUENCE</scope>
    <source>
        <tissue evidence="8">Young leaves</tissue>
    </source>
</reference>
<dbReference type="FunFam" id="1.20.1280.50:FF:000030">
    <property type="entry name" value="F-box/kelch-repeat protein At3g61590"/>
    <property type="match status" value="1"/>
</dbReference>
<evidence type="ECO:0000256" key="1">
    <source>
        <dbReference type="ARBA" id="ARBA00004123"/>
    </source>
</evidence>
<sequence length="331" mass="37326">MSEFESFSEISDEGDNVNPVTSIDFLLHDDLLERILAYLPIASIFRAGCVCKRWNEIVNSRRLNVLSQKPWYFMFTSSDEPILWKWYSLELLCIEAPNWFIASSCGLVCFMDNDSRSQLFVCNPIIKDYDLGMEPIDYDVFGGLEPLDTSLPWDWDITRKVINPSEEEVVPPPPEKEEEAPPAPAGSQNNAVAHQQPPLPLPPQPQAVVLEGPPSPKPPVLVGAAIRTETAAVSAGFTTEVVAYNGGRRIVRPDWLPPFWTVLTKVRKNGKRAGQFDKYYEDPTRQYIFKSKKYVLEFLQHGKVVKKRGPKKAPKTDAAQEMPESSVQTAK</sequence>
<gene>
    <name evidence="8" type="ORF">NE237_007948</name>
</gene>
<comment type="subcellular location">
    <subcellularLocation>
        <location evidence="1">Nucleus</location>
    </subcellularLocation>
</comment>
<dbReference type="SUPFAM" id="SSF81383">
    <property type="entry name" value="F-box domain"/>
    <property type="match status" value="1"/>
</dbReference>
<dbReference type="GO" id="GO:0003677">
    <property type="term" value="F:DNA binding"/>
    <property type="evidence" value="ECO:0007669"/>
    <property type="project" value="UniProtKB-KW"/>
</dbReference>
<evidence type="ECO:0000256" key="4">
    <source>
        <dbReference type="ARBA" id="ARBA00023163"/>
    </source>
</evidence>
<dbReference type="PANTHER" id="PTHR46301:SF77">
    <property type="entry name" value="F-BOX ONLY PROTEIN 6"/>
    <property type="match status" value="1"/>
</dbReference>
<keyword evidence="3" id="KW-0238">DNA-binding</keyword>
<evidence type="ECO:0000256" key="6">
    <source>
        <dbReference type="SAM" id="MobiDB-lite"/>
    </source>
</evidence>
<keyword evidence="2" id="KW-0805">Transcription regulation</keyword>
<name>A0A9Q0QWZ3_9MAGN</name>
<keyword evidence="9" id="KW-1185">Reference proteome</keyword>
<evidence type="ECO:0000256" key="5">
    <source>
        <dbReference type="ARBA" id="ARBA00023242"/>
    </source>
</evidence>
<feature type="domain" description="MBD" evidence="7">
    <location>
        <begin position="246"/>
        <end position="323"/>
    </location>
</feature>
<evidence type="ECO:0000313" key="9">
    <source>
        <dbReference type="Proteomes" id="UP001141806"/>
    </source>
</evidence>
<dbReference type="PANTHER" id="PTHR46301">
    <property type="entry name" value="F-BOX/KELCH-REPEAT PROTEIN"/>
    <property type="match status" value="1"/>
</dbReference>
<dbReference type="Gene3D" id="3.30.890.10">
    <property type="entry name" value="Methyl-cpg-binding Protein 2, Chain A"/>
    <property type="match status" value="1"/>
</dbReference>
<dbReference type="Pfam" id="PF00646">
    <property type="entry name" value="F-box"/>
    <property type="match status" value="1"/>
</dbReference>
<keyword evidence="4" id="KW-0804">Transcription</keyword>
<dbReference type="AlphaFoldDB" id="A0A9Q0QWZ3"/>
<evidence type="ECO:0000256" key="2">
    <source>
        <dbReference type="ARBA" id="ARBA00023015"/>
    </source>
</evidence>
<protein>
    <recommendedName>
        <fullName evidence="7">MBD domain-containing protein</fullName>
    </recommendedName>
</protein>
<evidence type="ECO:0000256" key="3">
    <source>
        <dbReference type="ARBA" id="ARBA00023125"/>
    </source>
</evidence>
<dbReference type="InterPro" id="IPR001810">
    <property type="entry name" value="F-box_dom"/>
</dbReference>
<organism evidence="8 9">
    <name type="scientific">Protea cynaroides</name>
    <dbReference type="NCBI Taxonomy" id="273540"/>
    <lineage>
        <taxon>Eukaryota</taxon>
        <taxon>Viridiplantae</taxon>
        <taxon>Streptophyta</taxon>
        <taxon>Embryophyta</taxon>
        <taxon>Tracheophyta</taxon>
        <taxon>Spermatophyta</taxon>
        <taxon>Magnoliopsida</taxon>
        <taxon>Proteales</taxon>
        <taxon>Proteaceae</taxon>
        <taxon>Protea</taxon>
    </lineage>
</organism>
<dbReference type="SUPFAM" id="SSF54171">
    <property type="entry name" value="DNA-binding domain"/>
    <property type="match status" value="1"/>
</dbReference>
<dbReference type="GO" id="GO:0005634">
    <property type="term" value="C:nucleus"/>
    <property type="evidence" value="ECO:0007669"/>
    <property type="project" value="UniProtKB-SubCell"/>
</dbReference>
<evidence type="ECO:0000259" key="7">
    <source>
        <dbReference type="PROSITE" id="PS50982"/>
    </source>
</evidence>
<dbReference type="InterPro" id="IPR036047">
    <property type="entry name" value="F-box-like_dom_sf"/>
</dbReference>
<comment type="caution">
    <text evidence="8">The sequence shown here is derived from an EMBL/GenBank/DDBJ whole genome shotgun (WGS) entry which is preliminary data.</text>
</comment>
<proteinExistence type="predicted"/>
<dbReference type="InterPro" id="IPR016177">
    <property type="entry name" value="DNA-bd_dom_sf"/>
</dbReference>
<dbReference type="PROSITE" id="PS50982">
    <property type="entry name" value="MBD"/>
    <property type="match status" value="1"/>
</dbReference>
<dbReference type="SMART" id="SM00256">
    <property type="entry name" value="FBOX"/>
    <property type="match status" value="1"/>
</dbReference>
<dbReference type="Proteomes" id="UP001141806">
    <property type="component" value="Unassembled WGS sequence"/>
</dbReference>
<dbReference type="Gene3D" id="1.20.1280.50">
    <property type="match status" value="1"/>
</dbReference>
<dbReference type="EMBL" id="JAMYWD010000004">
    <property type="protein sequence ID" value="KAJ4974774.1"/>
    <property type="molecule type" value="Genomic_DNA"/>
</dbReference>
<accession>A0A9Q0QWZ3</accession>
<dbReference type="Pfam" id="PF01429">
    <property type="entry name" value="MBD"/>
    <property type="match status" value="1"/>
</dbReference>
<feature type="region of interest" description="Disordered" evidence="6">
    <location>
        <begin position="305"/>
        <end position="331"/>
    </location>
</feature>
<dbReference type="InterPro" id="IPR001739">
    <property type="entry name" value="Methyl_CpG_DNA-bd"/>
</dbReference>